<keyword evidence="2" id="KW-1185">Reference proteome</keyword>
<proteinExistence type="predicted"/>
<reference evidence="1 2" key="1">
    <citation type="submission" date="2021-11" db="EMBL/GenBank/DDBJ databases">
        <title>Black yeast isolated from Biological Soil Crust.</title>
        <authorList>
            <person name="Kurbessoian T."/>
        </authorList>
    </citation>
    <scope>NUCLEOTIDE SEQUENCE [LARGE SCALE GENOMIC DNA]</scope>
    <source>
        <strain evidence="1 2">CCFEE 5522</strain>
    </source>
</reference>
<sequence length="382" mass="41948">MKLRTRRALINFAFFGGALCFILYLNIHQSWSSDAKTFAWTTVRYQTTAAVLPAAHGKCPGLAESSKPALVVSRVSADGDPKWLDPLADLYHACIYNADTLTDEGHLQVPANRGHEAMAYLTFIVDNYEEFPTAGAVFVHGSRWAWHNDAQDYDNAALLAALNVPAALEPMGYHNLRCDWSASTCAPNYGPAQGSLETSLNARLQPWDARAVSDAALSQALTSLFGGDDPAGSGRTLLGRGDKLRAQCCAQFVVSRQRVWQHSREEYVALRQWLLDGSSDRISKEDAQARYVAPADDRIAGRILSYIWHIIFLPQDLSNAPGAVGGVELDRLNELACPRADDCYCRLYGRCNLEGCNDGGCHGQYVLPPDFSLPEDWAATHP</sequence>
<dbReference type="Proteomes" id="UP001324427">
    <property type="component" value="Unassembled WGS sequence"/>
</dbReference>
<name>A0AAV9J743_9PEZI</name>
<dbReference type="PANTHER" id="PTHR37490:SF3">
    <property type="entry name" value="DUF3431 DOMAIN CONTAINING PROTEIN"/>
    <property type="match status" value="1"/>
</dbReference>
<evidence type="ECO:0000313" key="2">
    <source>
        <dbReference type="Proteomes" id="UP001324427"/>
    </source>
</evidence>
<dbReference type="Pfam" id="PF11913">
    <property type="entry name" value="DUF3431"/>
    <property type="match status" value="1"/>
</dbReference>
<dbReference type="EMBL" id="JAVFHQ010000066">
    <property type="protein sequence ID" value="KAK4540501.1"/>
    <property type="molecule type" value="Genomic_DNA"/>
</dbReference>
<comment type="caution">
    <text evidence="1">The sequence shown here is derived from an EMBL/GenBank/DDBJ whole genome shotgun (WGS) entry which is preliminary data.</text>
</comment>
<gene>
    <name evidence="1" type="ORF">LTR36_009139</name>
</gene>
<dbReference type="InterPro" id="IPR021838">
    <property type="entry name" value="DUF3431"/>
</dbReference>
<evidence type="ECO:0000313" key="1">
    <source>
        <dbReference type="EMBL" id="KAK4540501.1"/>
    </source>
</evidence>
<dbReference type="PANTHER" id="PTHR37490">
    <property type="entry name" value="EXPRESSED PROTEIN"/>
    <property type="match status" value="1"/>
</dbReference>
<dbReference type="AlphaFoldDB" id="A0AAV9J743"/>
<accession>A0AAV9J743</accession>
<protein>
    <submittedName>
        <fullName evidence="1">Uncharacterized protein</fullName>
    </submittedName>
</protein>
<organism evidence="1 2">
    <name type="scientific">Oleoguttula mirabilis</name>
    <dbReference type="NCBI Taxonomy" id="1507867"/>
    <lineage>
        <taxon>Eukaryota</taxon>
        <taxon>Fungi</taxon>
        <taxon>Dikarya</taxon>
        <taxon>Ascomycota</taxon>
        <taxon>Pezizomycotina</taxon>
        <taxon>Dothideomycetes</taxon>
        <taxon>Dothideomycetidae</taxon>
        <taxon>Mycosphaerellales</taxon>
        <taxon>Teratosphaeriaceae</taxon>
        <taxon>Oleoguttula</taxon>
    </lineage>
</organism>